<organism evidence="5 6">
    <name type="scientific">Dyadobacter pollutisoli</name>
    <dbReference type="NCBI Taxonomy" id="2910158"/>
    <lineage>
        <taxon>Bacteria</taxon>
        <taxon>Pseudomonadati</taxon>
        <taxon>Bacteroidota</taxon>
        <taxon>Cytophagia</taxon>
        <taxon>Cytophagales</taxon>
        <taxon>Spirosomataceae</taxon>
        <taxon>Dyadobacter</taxon>
    </lineage>
</organism>
<dbReference type="Pfam" id="PF00196">
    <property type="entry name" value="GerE"/>
    <property type="match status" value="1"/>
</dbReference>
<keyword evidence="3" id="KW-0804">Transcription</keyword>
<protein>
    <submittedName>
        <fullName evidence="5">LuxR C-terminal-related transcriptional regulator</fullName>
    </submittedName>
</protein>
<dbReference type="InterPro" id="IPR036388">
    <property type="entry name" value="WH-like_DNA-bd_sf"/>
</dbReference>
<dbReference type="InterPro" id="IPR016032">
    <property type="entry name" value="Sig_transdc_resp-reg_C-effctor"/>
</dbReference>
<dbReference type="Gene3D" id="1.10.10.10">
    <property type="entry name" value="Winged helix-like DNA-binding domain superfamily/Winged helix DNA-binding domain"/>
    <property type="match status" value="1"/>
</dbReference>
<evidence type="ECO:0000256" key="3">
    <source>
        <dbReference type="ARBA" id="ARBA00023163"/>
    </source>
</evidence>
<dbReference type="SUPFAM" id="SSF46894">
    <property type="entry name" value="C-terminal effector domain of the bipartite response regulators"/>
    <property type="match status" value="1"/>
</dbReference>
<proteinExistence type="predicted"/>
<evidence type="ECO:0000256" key="1">
    <source>
        <dbReference type="ARBA" id="ARBA00023015"/>
    </source>
</evidence>
<dbReference type="PANTHER" id="PTHR44688">
    <property type="entry name" value="DNA-BINDING TRANSCRIPTIONAL ACTIVATOR DEVR_DOSR"/>
    <property type="match status" value="1"/>
</dbReference>
<dbReference type="EMBL" id="CP112998">
    <property type="protein sequence ID" value="WAC12581.1"/>
    <property type="molecule type" value="Genomic_DNA"/>
</dbReference>
<dbReference type="PANTHER" id="PTHR44688:SF16">
    <property type="entry name" value="DNA-BINDING TRANSCRIPTIONAL ACTIVATOR DEVR_DOSR"/>
    <property type="match status" value="1"/>
</dbReference>
<dbReference type="GO" id="GO:0006355">
    <property type="term" value="P:regulation of DNA-templated transcription"/>
    <property type="evidence" value="ECO:0007669"/>
    <property type="project" value="InterPro"/>
</dbReference>
<keyword evidence="1" id="KW-0805">Transcription regulation</keyword>
<reference evidence="5" key="1">
    <citation type="submission" date="2022-11" db="EMBL/GenBank/DDBJ databases">
        <title>Dyadobacter pollutisoli sp. nov., isolated from plastic dumped soil.</title>
        <authorList>
            <person name="Kim J.M."/>
            <person name="Kim K.R."/>
            <person name="Lee J.K."/>
            <person name="Hao L."/>
            <person name="Jeon C.O."/>
        </authorList>
    </citation>
    <scope>NUCLEOTIDE SEQUENCE</scope>
    <source>
        <strain evidence="5">U1</strain>
    </source>
</reference>
<dbReference type="Proteomes" id="UP001164653">
    <property type="component" value="Chromosome"/>
</dbReference>
<dbReference type="Gene3D" id="3.30.450.20">
    <property type="entry name" value="PAS domain"/>
    <property type="match status" value="1"/>
</dbReference>
<gene>
    <name evidence="5" type="ORF">ON006_01180</name>
</gene>
<evidence type="ECO:0000313" key="6">
    <source>
        <dbReference type="Proteomes" id="UP001164653"/>
    </source>
</evidence>
<sequence>MMTLPAQSRRQFKMVTEYRIMGGQNWYIQVTESHQVLELDASGNIWLSLGIIDVSPNQTDFMKVKFQIINFQTGELIQLPKSDEPELIHLTFKEKEILEMIGDGKLSKEISSQLEISVHTVNTHRQRILEKLEVNNSIEALYSAKRLGLIA</sequence>
<evidence type="ECO:0000313" key="5">
    <source>
        <dbReference type="EMBL" id="WAC12581.1"/>
    </source>
</evidence>
<dbReference type="AlphaFoldDB" id="A0A9E8NDM9"/>
<keyword evidence="2" id="KW-0238">DNA-binding</keyword>
<evidence type="ECO:0000256" key="2">
    <source>
        <dbReference type="ARBA" id="ARBA00023125"/>
    </source>
</evidence>
<accession>A0A9E8NDM9</accession>
<evidence type="ECO:0000259" key="4">
    <source>
        <dbReference type="PROSITE" id="PS50043"/>
    </source>
</evidence>
<feature type="domain" description="HTH luxR-type" evidence="4">
    <location>
        <begin position="83"/>
        <end position="148"/>
    </location>
</feature>
<keyword evidence="6" id="KW-1185">Reference proteome</keyword>
<dbReference type="GO" id="GO:0003677">
    <property type="term" value="F:DNA binding"/>
    <property type="evidence" value="ECO:0007669"/>
    <property type="project" value="UniProtKB-KW"/>
</dbReference>
<dbReference type="RefSeq" id="WP_244823281.1">
    <property type="nucleotide sequence ID" value="NZ_CP112998.1"/>
</dbReference>
<dbReference type="PROSITE" id="PS00622">
    <property type="entry name" value="HTH_LUXR_1"/>
    <property type="match status" value="1"/>
</dbReference>
<dbReference type="InterPro" id="IPR000792">
    <property type="entry name" value="Tscrpt_reg_LuxR_C"/>
</dbReference>
<dbReference type="KEGG" id="dpf:ON006_01180"/>
<name>A0A9E8NDM9_9BACT</name>
<dbReference type="SMART" id="SM00421">
    <property type="entry name" value="HTH_LUXR"/>
    <property type="match status" value="1"/>
</dbReference>
<dbReference type="PRINTS" id="PR00038">
    <property type="entry name" value="HTHLUXR"/>
</dbReference>
<dbReference type="CDD" id="cd06170">
    <property type="entry name" value="LuxR_C_like"/>
    <property type="match status" value="1"/>
</dbReference>
<dbReference type="PROSITE" id="PS50043">
    <property type="entry name" value="HTH_LUXR_2"/>
    <property type="match status" value="1"/>
</dbReference>